<dbReference type="Pfam" id="PF00589">
    <property type="entry name" value="Phage_integrase"/>
    <property type="match status" value="1"/>
</dbReference>
<dbReference type="GO" id="GO:0015074">
    <property type="term" value="P:DNA integration"/>
    <property type="evidence" value="ECO:0007669"/>
    <property type="project" value="UniProtKB-KW"/>
</dbReference>
<dbReference type="PANTHER" id="PTHR30349:SF94">
    <property type="entry name" value="INTEGRASE_RECOMBINASE HI_1414-RELATED"/>
    <property type="match status" value="1"/>
</dbReference>
<proteinExistence type="predicted"/>
<dbReference type="SUPFAM" id="SSF56349">
    <property type="entry name" value="DNA breaking-rejoining enzymes"/>
    <property type="match status" value="1"/>
</dbReference>
<evidence type="ECO:0000259" key="3">
    <source>
        <dbReference type="PROSITE" id="PS51898"/>
    </source>
</evidence>
<reference evidence="4" key="1">
    <citation type="submission" date="2016-06" db="EMBL/GenBank/DDBJ databases">
        <title>Complete Genome Sequence of Pandoraea faecigallinarum DSM-23572.</title>
        <authorList>
            <person name="Yong D."/>
            <person name="Ee R."/>
            <person name="Lim Y.-L."/>
            <person name="Yin W.-F."/>
            <person name="Chan K.-G."/>
        </authorList>
    </citation>
    <scope>NUCLEOTIDE SEQUENCE</scope>
    <source>
        <strain evidence="4">DSM 23572</strain>
    </source>
</reference>
<feature type="domain" description="Tyr recombinase" evidence="3">
    <location>
        <begin position="221"/>
        <end position="426"/>
    </location>
</feature>
<name>A0A0H3WYE5_9BURK</name>
<dbReference type="STRING" id="656179.AB870_17815"/>
<evidence type="ECO:0000313" key="5">
    <source>
        <dbReference type="Proteomes" id="UP000035651"/>
    </source>
</evidence>
<keyword evidence="5" id="KW-1185">Reference proteome</keyword>
<dbReference type="Gene3D" id="1.10.443.10">
    <property type="entry name" value="Intergrase catalytic core"/>
    <property type="match status" value="1"/>
</dbReference>
<dbReference type="InterPro" id="IPR002104">
    <property type="entry name" value="Integrase_catalytic"/>
</dbReference>
<evidence type="ECO:0000256" key="2">
    <source>
        <dbReference type="ARBA" id="ARBA00023172"/>
    </source>
</evidence>
<dbReference type="PATRIC" id="fig|656179.3.peg.3792"/>
<dbReference type="CDD" id="cd00796">
    <property type="entry name" value="INT_Rci_Hp1_C"/>
    <property type="match status" value="1"/>
</dbReference>
<dbReference type="Proteomes" id="UP000035651">
    <property type="component" value="Chromosome"/>
</dbReference>
<dbReference type="InterPro" id="IPR011010">
    <property type="entry name" value="DNA_brk_join_enz"/>
</dbReference>
<dbReference type="InterPro" id="IPR013762">
    <property type="entry name" value="Integrase-like_cat_sf"/>
</dbReference>
<protein>
    <recommendedName>
        <fullName evidence="3">Tyr recombinase domain-containing protein</fullName>
    </recommendedName>
</protein>
<dbReference type="RefSeq" id="WP_047907359.1">
    <property type="nucleotide sequence ID" value="NZ_CP011807.3"/>
</dbReference>
<dbReference type="GO" id="GO:0003677">
    <property type="term" value="F:DNA binding"/>
    <property type="evidence" value="ECO:0007669"/>
    <property type="project" value="InterPro"/>
</dbReference>
<dbReference type="AlphaFoldDB" id="A0A0H3WYE5"/>
<dbReference type="GO" id="GO:0006310">
    <property type="term" value="P:DNA recombination"/>
    <property type="evidence" value="ECO:0007669"/>
    <property type="project" value="UniProtKB-KW"/>
</dbReference>
<dbReference type="EMBL" id="CP011807">
    <property type="protein sequence ID" value="AKM31576.1"/>
    <property type="molecule type" value="Genomic_DNA"/>
</dbReference>
<evidence type="ECO:0000256" key="1">
    <source>
        <dbReference type="ARBA" id="ARBA00022908"/>
    </source>
</evidence>
<dbReference type="PROSITE" id="PS51898">
    <property type="entry name" value="TYR_RECOMBINASE"/>
    <property type="match status" value="1"/>
</dbReference>
<dbReference type="InterPro" id="IPR050090">
    <property type="entry name" value="Tyrosine_recombinase_XerCD"/>
</dbReference>
<keyword evidence="1" id="KW-0229">DNA integration</keyword>
<sequence>MSVYPIKYKVLNKETGRKVSVTRWRVQIRKNGENISKLFDDESTAKSWEEQELHRINTGVPQNLIFDMKYQLEMPDMRTLLKDYFQQYMSKQAASSLKTNQNRCLSAIPSIPIYFKDMGPKIDNYRYKNTIVDAMMGRTFNKDHIEFGNFKIDTVDFWLLIAYMDSRRKSGIKDNTILREISTISSAFEKVYKLYPEQFPNSIMNPVKMLPKGEKPKAYLGRKRVLSDDEAVQIAEWMKLKANQEPYFLFVTCLESGARKSEVLGAQWENVNLQLWSIHIPKTKNGKPRDIMIPEDDDFRAWLKENRLAKGPIFKLTAWNFRQYWVDALKALGLYDDPDTRLHFHDTRRTVLTKLIRQKRSNNFQIAKEMGVSPQTVEQTIQNMPDRLAEVFAKLRSGQALNEQEIMLLAGHSSSATTNIYYGDRN</sequence>
<organism evidence="4 5">
    <name type="scientific">Pandoraea faecigallinarum</name>
    <dbReference type="NCBI Taxonomy" id="656179"/>
    <lineage>
        <taxon>Bacteria</taxon>
        <taxon>Pseudomonadati</taxon>
        <taxon>Pseudomonadota</taxon>
        <taxon>Betaproteobacteria</taxon>
        <taxon>Burkholderiales</taxon>
        <taxon>Burkholderiaceae</taxon>
        <taxon>Pandoraea</taxon>
    </lineage>
</organism>
<dbReference type="PANTHER" id="PTHR30349">
    <property type="entry name" value="PHAGE INTEGRASE-RELATED"/>
    <property type="match status" value="1"/>
</dbReference>
<dbReference type="OrthoDB" id="662444at2"/>
<accession>A0A0H3WYE5</accession>
<dbReference type="KEGG" id="pfg:AB870_17815"/>
<evidence type="ECO:0000313" key="4">
    <source>
        <dbReference type="EMBL" id="AKM31576.1"/>
    </source>
</evidence>
<gene>
    <name evidence="4" type="ORF">AB870_17815</name>
</gene>
<keyword evidence="2" id="KW-0233">DNA recombination</keyword>